<evidence type="ECO:0000259" key="20">
    <source>
        <dbReference type="SMART" id="SM01347"/>
    </source>
</evidence>
<evidence type="ECO:0000256" key="1">
    <source>
        <dbReference type="ARBA" id="ARBA00001936"/>
    </source>
</evidence>
<keyword evidence="6 16" id="KW-0540">Nuclease</keyword>
<feature type="domain" description="Mre11 DNA-binding" evidence="20">
    <location>
        <begin position="331"/>
        <end position="508"/>
    </location>
</feature>
<dbReference type="GO" id="GO:0042138">
    <property type="term" value="P:meiotic DNA double-strand break formation"/>
    <property type="evidence" value="ECO:0007669"/>
    <property type="project" value="TreeGrafter"/>
</dbReference>
<feature type="compositionally biased region" description="Basic and acidic residues" evidence="19">
    <location>
        <begin position="568"/>
        <end position="578"/>
    </location>
</feature>
<comment type="cofactor">
    <cofactor evidence="1 16">
        <name>Mn(2+)</name>
        <dbReference type="ChEBI" id="CHEBI:29035"/>
    </cofactor>
</comment>
<dbReference type="GO" id="GO:0035861">
    <property type="term" value="C:site of double-strand break"/>
    <property type="evidence" value="ECO:0007669"/>
    <property type="project" value="TreeGrafter"/>
</dbReference>
<evidence type="ECO:0000256" key="12">
    <source>
        <dbReference type="ARBA" id="ARBA00023204"/>
    </source>
</evidence>
<dbReference type="NCBIfam" id="TIGR00583">
    <property type="entry name" value="mre11"/>
    <property type="match status" value="1"/>
</dbReference>
<keyword evidence="14 16" id="KW-0539">Nucleus</keyword>
<feature type="active site" description="Proton donor" evidence="17">
    <location>
        <position position="150"/>
    </location>
</feature>
<evidence type="ECO:0000256" key="18">
    <source>
        <dbReference type="RuleBase" id="RU003447"/>
    </source>
</evidence>
<evidence type="ECO:0000256" key="17">
    <source>
        <dbReference type="PIRSR" id="PIRSR000882-1"/>
    </source>
</evidence>
<sequence length="726" mass="81104">MLVPNRVPDSQPSSETGDEPPLSIVEPDLENCFRILIATDNHIGYAEKDPVRGQDSINTFREILELARDHEVDFILLAGDLFHENRPSRTCMHQTIALLREFTLGDKPIEFELLSDPMDGSTPGFSFPAVNYEDPNINIAIPVFSIHGNHDDPQGTGPEGALCALDVLSVSGVLNYFGKSDLVADESAADNSEKGIQIRPVLLRKGTTHVALYGCGNIRDQRMYQELRANKVKMFMPTGGDVPDSEWFNILLVHQNRVRHGPQNYVPENMFDDSMRLVIWGHEHDCRITPESVADKSYFITQPGSSVATSLAPGEAIPKHVGLLSIHGSQFQLEELPLKTVRPFELDEVVLSYAAEQGAVDLNDRDSITSFLREQVEALILQAKKNWKERNNGSTKNMMLPLIRLKVETTDAKEMVNPVRFGQEYVNRVANPRDILQYYRKKKSERKLKNNPDMPDIDNDEWEEDPESLTADERLSKLRMATLVKQYLQAQSLDVLVENGMEEAVMRFVDKDDKDAIKDFVADTLRMVGRKMKEKEVKEDDVDLAMAEAKEKEYNRYADSNPIPAQDIKGKNKQRDSDVDSMMASDDMDLDEMPTQQRAPGRRATAKQPVKSAKGKSKQPLFDDASEEEEKEDEEEEEEEEPVPKKGRGRAAAASTKNAPKKAPARMPAKPARMPAKSTTKTPARRGPTASQSSTGRGITQSQLAFSRSGAGKAAAVPIELSSDED</sequence>
<dbReference type="Pfam" id="PF04152">
    <property type="entry name" value="Mre11_DNA_bind"/>
    <property type="match status" value="1"/>
</dbReference>
<dbReference type="PANTHER" id="PTHR10139:SF1">
    <property type="entry name" value="DOUBLE-STRAND BREAK REPAIR PROTEIN MRE11"/>
    <property type="match status" value="1"/>
</dbReference>
<comment type="subcellular location">
    <subcellularLocation>
        <location evidence="3">Chromosome</location>
    </subcellularLocation>
    <subcellularLocation>
        <location evidence="2 16">Nucleus</location>
    </subcellularLocation>
</comment>
<evidence type="ECO:0000256" key="13">
    <source>
        <dbReference type="ARBA" id="ARBA00023211"/>
    </source>
</evidence>
<dbReference type="GO" id="GO:0031573">
    <property type="term" value="P:mitotic intra-S DNA damage checkpoint signaling"/>
    <property type="evidence" value="ECO:0007669"/>
    <property type="project" value="TreeGrafter"/>
</dbReference>
<keyword evidence="10 16" id="KW-0378">Hydrolase</keyword>
<keyword evidence="7" id="KW-0479">Metal-binding</keyword>
<dbReference type="AlphaFoldDB" id="A0A0D0TKK1"/>
<keyword evidence="12 16" id="KW-0234">DNA repair</keyword>
<reference evidence="21" key="1">
    <citation type="submission" date="2015-01" db="EMBL/GenBank/DDBJ databases">
        <title>The Genome Sequence of Cryptococcus gattii CA1280.</title>
        <authorList>
            <consortium name="The Broad Institute Genomics Platform"/>
            <person name="Cuomo C."/>
            <person name="Litvintseva A."/>
            <person name="Chen Y."/>
            <person name="Heitman J."/>
            <person name="Sun S."/>
            <person name="Springer D."/>
            <person name="Dromer F."/>
            <person name="Young S."/>
            <person name="Zeng Q."/>
            <person name="Gargeya S."/>
            <person name="Abouelleil A."/>
            <person name="Alvarado L."/>
            <person name="Chapman S.B."/>
            <person name="Gainer-Dewar J."/>
            <person name="Goldberg J."/>
            <person name="Griggs A."/>
            <person name="Gujja S."/>
            <person name="Hansen M."/>
            <person name="Howarth C."/>
            <person name="Imamovic A."/>
            <person name="Larimer J."/>
            <person name="Murphy C."/>
            <person name="Naylor J."/>
            <person name="Pearson M."/>
            <person name="Priest M."/>
            <person name="Roberts A."/>
            <person name="Saif S."/>
            <person name="Shea T."/>
            <person name="Sykes S."/>
            <person name="Wortman J."/>
            <person name="Nusbaum C."/>
            <person name="Birren B."/>
        </authorList>
    </citation>
    <scope>NUCLEOTIDE SEQUENCE [LARGE SCALE GENOMIC DNA]</scope>
    <source>
        <strain evidence="21">CA1280</strain>
    </source>
</reference>
<evidence type="ECO:0000256" key="3">
    <source>
        <dbReference type="ARBA" id="ARBA00004286"/>
    </source>
</evidence>
<dbReference type="GO" id="GO:0030145">
    <property type="term" value="F:manganese ion binding"/>
    <property type="evidence" value="ECO:0007669"/>
    <property type="project" value="UniProtKB-UniRule"/>
</dbReference>
<keyword evidence="13 16" id="KW-0464">Manganese</keyword>
<feature type="compositionally biased region" description="Acidic residues" evidence="19">
    <location>
        <begin position="624"/>
        <end position="641"/>
    </location>
</feature>
<dbReference type="OrthoDB" id="30417at2759"/>
<proteinExistence type="inferred from homology"/>
<name>A0A0D0TKK1_CRYGA</name>
<dbReference type="PIRSF" id="PIRSF000882">
    <property type="entry name" value="DSB_repair_MRE11"/>
    <property type="match status" value="1"/>
</dbReference>
<keyword evidence="11 16" id="KW-0269">Exonuclease</keyword>
<evidence type="ECO:0000256" key="7">
    <source>
        <dbReference type="ARBA" id="ARBA00022723"/>
    </source>
</evidence>
<comment type="function">
    <text evidence="16">Core component of the MRN complex, which plays a central role in double-strand break (DSB) repair, DNA recombination, maintenance of telomere integrity and meiosis. The MRN complex is involved in the repair of DNA double-strand breaks (DSBs) via homologous recombination (HR), an error-free mechanism which primarily occurs during S and G2 phases. The complex (1) mediates the end resection of damaged DNA, which generates proper single-stranded DNA, a key initial steps in HR, and is (2) required for the recruitment of other repair factors and efficient activation of ATM and ATR upon DNA damage. Within the MRN complex, MRE11 possesses both single-strand endonuclease activity and double-strand-specific 3'-5' exonuclease activity. MRE11 first endonucleolytically cleaves the 5' strand at DNA DSB ends to prevent non-homologous end joining (NHEJ) and licence HR. It then generates a single-stranded DNA gap via 3' to 5' exonucleolytic degradation, which is required for single-strand invasion and recombination.</text>
</comment>
<dbReference type="InterPro" id="IPR004843">
    <property type="entry name" value="Calcineurin-like_PHP"/>
</dbReference>
<dbReference type="InterPro" id="IPR003701">
    <property type="entry name" value="Mre11"/>
</dbReference>
<dbReference type="GO" id="GO:0097552">
    <property type="term" value="P:mitochondrial double-strand break repair via homologous recombination"/>
    <property type="evidence" value="ECO:0007669"/>
    <property type="project" value="TreeGrafter"/>
</dbReference>
<feature type="compositionally biased region" description="Low complexity" evidence="19">
    <location>
        <begin position="665"/>
        <end position="677"/>
    </location>
</feature>
<dbReference type="InterPro" id="IPR007281">
    <property type="entry name" value="Mre11_DNA-bd"/>
</dbReference>
<evidence type="ECO:0000256" key="8">
    <source>
        <dbReference type="ARBA" id="ARBA00022759"/>
    </source>
</evidence>
<organism evidence="21">
    <name type="scientific">Cryptococcus bacillisporus CA1280</name>
    <dbReference type="NCBI Taxonomy" id="1296109"/>
    <lineage>
        <taxon>Eukaryota</taxon>
        <taxon>Fungi</taxon>
        <taxon>Dikarya</taxon>
        <taxon>Basidiomycota</taxon>
        <taxon>Agaricomycotina</taxon>
        <taxon>Tremellomycetes</taxon>
        <taxon>Tremellales</taxon>
        <taxon>Cryptococcaceae</taxon>
        <taxon>Cryptococcus</taxon>
        <taxon>Cryptococcus gattii species complex</taxon>
    </lineage>
</organism>
<dbReference type="GO" id="GO:0030870">
    <property type="term" value="C:Mre11 complex"/>
    <property type="evidence" value="ECO:0007669"/>
    <property type="project" value="UniProtKB-UniRule"/>
</dbReference>
<keyword evidence="8 16" id="KW-0255">Endonuclease</keyword>
<evidence type="ECO:0000256" key="2">
    <source>
        <dbReference type="ARBA" id="ARBA00004123"/>
    </source>
</evidence>
<evidence type="ECO:0000256" key="4">
    <source>
        <dbReference type="ARBA" id="ARBA00009028"/>
    </source>
</evidence>
<feature type="compositionally biased region" description="Polar residues" evidence="19">
    <location>
        <begin position="689"/>
        <end position="706"/>
    </location>
</feature>
<evidence type="ECO:0000256" key="14">
    <source>
        <dbReference type="ARBA" id="ARBA00023242"/>
    </source>
</evidence>
<dbReference type="GO" id="GO:0006303">
    <property type="term" value="P:double-strand break repair via nonhomologous end joining"/>
    <property type="evidence" value="ECO:0007669"/>
    <property type="project" value="TreeGrafter"/>
</dbReference>
<keyword evidence="15 16" id="KW-0469">Meiosis</keyword>
<evidence type="ECO:0000313" key="21">
    <source>
        <dbReference type="EMBL" id="KIR46992.1"/>
    </source>
</evidence>
<dbReference type="EMBL" id="KN847982">
    <property type="protein sequence ID" value="KIR46992.1"/>
    <property type="molecule type" value="Genomic_DNA"/>
</dbReference>
<feature type="region of interest" description="Disordered" evidence="19">
    <location>
        <begin position="553"/>
        <end position="726"/>
    </location>
</feature>
<dbReference type="Gene3D" id="3.30.110.110">
    <property type="entry name" value="Mre11, capping domain"/>
    <property type="match status" value="1"/>
</dbReference>
<dbReference type="CDD" id="cd00840">
    <property type="entry name" value="MPP_Mre11_N"/>
    <property type="match status" value="1"/>
</dbReference>
<keyword evidence="5" id="KW-0158">Chromosome</keyword>
<feature type="region of interest" description="Disordered" evidence="19">
    <location>
        <begin position="446"/>
        <end position="466"/>
    </location>
</feature>
<dbReference type="GO" id="GO:0008296">
    <property type="term" value="F:3'-5'-DNA exonuclease activity"/>
    <property type="evidence" value="ECO:0007669"/>
    <property type="project" value="InterPro"/>
</dbReference>
<dbReference type="GO" id="GO:0000014">
    <property type="term" value="F:single-stranded DNA endodeoxyribonuclease activity"/>
    <property type="evidence" value="ECO:0007669"/>
    <property type="project" value="TreeGrafter"/>
</dbReference>
<evidence type="ECO:0000256" key="6">
    <source>
        <dbReference type="ARBA" id="ARBA00022722"/>
    </source>
</evidence>
<dbReference type="HOGENOM" id="CLU_009535_3_1_1"/>
<evidence type="ECO:0000256" key="11">
    <source>
        <dbReference type="ARBA" id="ARBA00022839"/>
    </source>
</evidence>
<protein>
    <recommendedName>
        <fullName evidence="16">Double-strand break repair protein</fullName>
    </recommendedName>
</protein>
<dbReference type="GO" id="GO:0000724">
    <property type="term" value="P:double-strand break repair via homologous recombination"/>
    <property type="evidence" value="ECO:0007669"/>
    <property type="project" value="TreeGrafter"/>
</dbReference>
<evidence type="ECO:0000256" key="19">
    <source>
        <dbReference type="SAM" id="MobiDB-lite"/>
    </source>
</evidence>
<dbReference type="PANTHER" id="PTHR10139">
    <property type="entry name" value="DOUBLE-STRAND BREAK REPAIR PROTEIN MRE11"/>
    <property type="match status" value="1"/>
</dbReference>
<dbReference type="GO" id="GO:0000723">
    <property type="term" value="P:telomere maintenance"/>
    <property type="evidence" value="ECO:0007669"/>
    <property type="project" value="TreeGrafter"/>
</dbReference>
<feature type="region of interest" description="Disordered" evidence="19">
    <location>
        <begin position="1"/>
        <end position="23"/>
    </location>
</feature>
<dbReference type="GO" id="GO:0007095">
    <property type="term" value="P:mitotic G2 DNA damage checkpoint signaling"/>
    <property type="evidence" value="ECO:0007669"/>
    <property type="project" value="TreeGrafter"/>
</dbReference>
<dbReference type="InterPro" id="IPR041796">
    <property type="entry name" value="Mre11_N"/>
</dbReference>
<dbReference type="SMART" id="SM01347">
    <property type="entry name" value="Mre11_DNA_bind"/>
    <property type="match status" value="1"/>
</dbReference>
<evidence type="ECO:0000256" key="10">
    <source>
        <dbReference type="ARBA" id="ARBA00022801"/>
    </source>
</evidence>
<evidence type="ECO:0000256" key="9">
    <source>
        <dbReference type="ARBA" id="ARBA00022763"/>
    </source>
</evidence>
<evidence type="ECO:0000256" key="5">
    <source>
        <dbReference type="ARBA" id="ARBA00022454"/>
    </source>
</evidence>
<evidence type="ECO:0000256" key="16">
    <source>
        <dbReference type="PIRNR" id="PIRNR000882"/>
    </source>
</evidence>
<dbReference type="Pfam" id="PF00149">
    <property type="entry name" value="Metallophos"/>
    <property type="match status" value="1"/>
</dbReference>
<feature type="compositionally biased region" description="Acidic residues" evidence="19">
    <location>
        <begin position="455"/>
        <end position="466"/>
    </location>
</feature>
<comment type="similarity">
    <text evidence="4 16 18">Belongs to the MRE11/RAD32 family.</text>
</comment>
<dbReference type="Gene3D" id="3.60.21.10">
    <property type="match status" value="1"/>
</dbReference>
<keyword evidence="9 16" id="KW-0227">DNA damage</keyword>
<accession>A0A0D0TKK1</accession>
<dbReference type="InterPro" id="IPR038487">
    <property type="entry name" value="Mre11_capping_dom"/>
</dbReference>
<dbReference type="FunFam" id="3.60.21.10:FF:000011">
    <property type="entry name" value="Double-strand break repair protein"/>
    <property type="match status" value="1"/>
</dbReference>
<dbReference type="SUPFAM" id="SSF56300">
    <property type="entry name" value="Metallo-dependent phosphatases"/>
    <property type="match status" value="1"/>
</dbReference>
<evidence type="ECO:0000256" key="15">
    <source>
        <dbReference type="ARBA" id="ARBA00023254"/>
    </source>
</evidence>
<gene>
    <name evidence="21" type="ORF">I312_03888</name>
</gene>
<dbReference type="InterPro" id="IPR029052">
    <property type="entry name" value="Metallo-depent_PP-like"/>
</dbReference>